<name>A0A916XD12_9BURK</name>
<evidence type="ECO:0000313" key="6">
    <source>
        <dbReference type="EMBL" id="GGC64625.1"/>
    </source>
</evidence>
<feature type="transmembrane region" description="Helical" evidence="5">
    <location>
        <begin position="110"/>
        <end position="141"/>
    </location>
</feature>
<dbReference type="InterPro" id="IPR054851">
    <property type="entry name" value="Isoprenylcys_mtase"/>
</dbReference>
<keyword evidence="4 5" id="KW-0472">Membrane</keyword>
<dbReference type="InterPro" id="IPR007269">
    <property type="entry name" value="ICMT_MeTrfase"/>
</dbReference>
<keyword evidence="7" id="KW-1185">Reference proteome</keyword>
<feature type="transmembrane region" description="Helical" evidence="5">
    <location>
        <begin position="21"/>
        <end position="41"/>
    </location>
</feature>
<dbReference type="PANTHER" id="PTHR43847">
    <property type="entry name" value="BLL3993 PROTEIN"/>
    <property type="match status" value="1"/>
</dbReference>
<dbReference type="PANTHER" id="PTHR43847:SF1">
    <property type="entry name" value="BLL3993 PROTEIN"/>
    <property type="match status" value="1"/>
</dbReference>
<gene>
    <name evidence="6" type="ORF">GCM10011396_09520</name>
</gene>
<proteinExistence type="predicted"/>
<evidence type="ECO:0000256" key="3">
    <source>
        <dbReference type="ARBA" id="ARBA00022989"/>
    </source>
</evidence>
<dbReference type="NCBIfam" id="NF040696">
    <property type="entry name" value="isopcys_mtase"/>
    <property type="match status" value="1"/>
</dbReference>
<dbReference type="EMBL" id="BMED01000001">
    <property type="protein sequence ID" value="GGC64625.1"/>
    <property type="molecule type" value="Genomic_DNA"/>
</dbReference>
<dbReference type="GO" id="GO:0016020">
    <property type="term" value="C:membrane"/>
    <property type="evidence" value="ECO:0007669"/>
    <property type="project" value="UniProtKB-SubCell"/>
</dbReference>
<reference evidence="6" key="1">
    <citation type="journal article" date="2014" name="Int. J. Syst. Evol. Microbiol.">
        <title>Complete genome sequence of Corynebacterium casei LMG S-19264T (=DSM 44701T), isolated from a smear-ripened cheese.</title>
        <authorList>
            <consortium name="US DOE Joint Genome Institute (JGI-PGF)"/>
            <person name="Walter F."/>
            <person name="Albersmeier A."/>
            <person name="Kalinowski J."/>
            <person name="Ruckert C."/>
        </authorList>
    </citation>
    <scope>NUCLEOTIDE SEQUENCE</scope>
    <source>
        <strain evidence="6">CGMCC 1.10998</strain>
    </source>
</reference>
<keyword evidence="2 5" id="KW-0812">Transmembrane</keyword>
<keyword evidence="3 5" id="KW-1133">Transmembrane helix</keyword>
<evidence type="ECO:0000256" key="2">
    <source>
        <dbReference type="ARBA" id="ARBA00022692"/>
    </source>
</evidence>
<dbReference type="Proteomes" id="UP000637423">
    <property type="component" value="Unassembled WGS sequence"/>
</dbReference>
<accession>A0A916XD12</accession>
<evidence type="ECO:0000256" key="1">
    <source>
        <dbReference type="ARBA" id="ARBA00004141"/>
    </source>
</evidence>
<comment type="subcellular location">
    <subcellularLocation>
        <location evidence="1">Membrane</location>
        <topology evidence="1">Multi-pass membrane protein</topology>
    </subcellularLocation>
</comment>
<dbReference type="Gene3D" id="1.20.120.1630">
    <property type="match status" value="1"/>
</dbReference>
<protein>
    <submittedName>
        <fullName evidence="6">Farnesyl cysteine carboxyl-methyltransferase</fullName>
    </submittedName>
</protein>
<dbReference type="GO" id="GO:0004671">
    <property type="term" value="F:protein C-terminal S-isoprenylcysteine carboxyl O-methyltransferase activity"/>
    <property type="evidence" value="ECO:0007669"/>
    <property type="project" value="InterPro"/>
</dbReference>
<comment type="caution">
    <text evidence="6">The sequence shown here is derived from an EMBL/GenBank/DDBJ whole genome shotgun (WGS) entry which is preliminary data.</text>
</comment>
<dbReference type="AlphaFoldDB" id="A0A916XD12"/>
<sequence>MPHEYKTRQVKRIESRDNALEKFNLLLVFTGSLTLPVLYFFSPWFKFANYEVHTAVGICGSITAVIGVWLFWRSHKDLGRQFSATLEVKEVHALVTSGVYKNIRHPMYTAAFLVSFSQMLLLGNWVVGPSFLLAFLSLYLVRIGNEERMMLDHFGQEYADYMKRTNRLFPGLGKRP</sequence>
<evidence type="ECO:0000313" key="7">
    <source>
        <dbReference type="Proteomes" id="UP000637423"/>
    </source>
</evidence>
<evidence type="ECO:0000256" key="4">
    <source>
        <dbReference type="ARBA" id="ARBA00023136"/>
    </source>
</evidence>
<reference evidence="6" key="2">
    <citation type="submission" date="2020-09" db="EMBL/GenBank/DDBJ databases">
        <authorList>
            <person name="Sun Q."/>
            <person name="Zhou Y."/>
        </authorList>
    </citation>
    <scope>NUCLEOTIDE SEQUENCE</scope>
    <source>
        <strain evidence="6">CGMCC 1.10998</strain>
    </source>
</reference>
<dbReference type="Pfam" id="PF04140">
    <property type="entry name" value="ICMT"/>
    <property type="match status" value="1"/>
</dbReference>
<evidence type="ECO:0000256" key="5">
    <source>
        <dbReference type="SAM" id="Phobius"/>
    </source>
</evidence>
<feature type="transmembrane region" description="Helical" evidence="5">
    <location>
        <begin position="53"/>
        <end position="72"/>
    </location>
</feature>
<dbReference type="InterPro" id="IPR052527">
    <property type="entry name" value="Metal_cation-efflux_comp"/>
</dbReference>
<organism evidence="6 7">
    <name type="scientific">Undibacterium terreum</name>
    <dbReference type="NCBI Taxonomy" id="1224302"/>
    <lineage>
        <taxon>Bacteria</taxon>
        <taxon>Pseudomonadati</taxon>
        <taxon>Pseudomonadota</taxon>
        <taxon>Betaproteobacteria</taxon>
        <taxon>Burkholderiales</taxon>
        <taxon>Oxalobacteraceae</taxon>
        <taxon>Undibacterium</taxon>
    </lineage>
</organism>